<comment type="caution">
    <text evidence="4">The sequence shown here is derived from an EMBL/GenBank/DDBJ whole genome shotgun (WGS) entry which is preliminary data.</text>
</comment>
<dbReference type="Pfam" id="PF20736">
    <property type="entry name" value="Glyco_hydro127M"/>
    <property type="match status" value="1"/>
</dbReference>
<dbReference type="Gene3D" id="1.50.10.10">
    <property type="match status" value="1"/>
</dbReference>
<dbReference type="SUPFAM" id="SSF48208">
    <property type="entry name" value="Six-hairpin glycosidases"/>
    <property type="match status" value="1"/>
</dbReference>
<dbReference type="PANTHER" id="PTHR43465:SF2">
    <property type="entry name" value="DUF1680 DOMAIN PROTEIN (AFU_ORTHOLOGUE AFUA_1G08910)"/>
    <property type="match status" value="1"/>
</dbReference>
<dbReference type="InterPro" id="IPR049046">
    <property type="entry name" value="Beta-AFase-like_GH127_middle"/>
</dbReference>
<feature type="domain" description="Non-reducing end beta-L-arabinofuranosidase-like GH127 middle" evidence="2">
    <location>
        <begin position="437"/>
        <end position="558"/>
    </location>
</feature>
<proteinExistence type="predicted"/>
<evidence type="ECO:0000259" key="3">
    <source>
        <dbReference type="Pfam" id="PF20737"/>
    </source>
</evidence>
<dbReference type="InterPro" id="IPR049049">
    <property type="entry name" value="Beta-AFase-like_GH127_C"/>
</dbReference>
<evidence type="ECO:0000313" key="4">
    <source>
        <dbReference type="EMBL" id="GJG60142.1"/>
    </source>
</evidence>
<name>A0A9R1CXU7_9BACT</name>
<dbReference type="InterPro" id="IPR008928">
    <property type="entry name" value="6-hairpin_glycosidase_sf"/>
</dbReference>
<dbReference type="EMBL" id="BPUB01000002">
    <property type="protein sequence ID" value="GJG60142.1"/>
    <property type="molecule type" value="Genomic_DNA"/>
</dbReference>
<evidence type="ECO:0000313" key="5">
    <source>
        <dbReference type="Proteomes" id="UP000825483"/>
    </source>
</evidence>
<reference evidence="4" key="1">
    <citation type="journal article" date="2022" name="Int. J. Syst. Evol. Microbiol.">
        <title>Prevotella lacticifex sp. nov., isolated from the rumen of cows.</title>
        <authorList>
            <person name="Shinkai T."/>
            <person name="Ikeyama N."/>
            <person name="Kumagai M."/>
            <person name="Ohmori H."/>
            <person name="Sakamoto M."/>
            <person name="Ohkuma M."/>
            <person name="Mitsumori M."/>
        </authorList>
    </citation>
    <scope>NUCLEOTIDE SEQUENCE</scope>
    <source>
        <strain evidence="4">R5076</strain>
    </source>
</reference>
<evidence type="ECO:0000259" key="2">
    <source>
        <dbReference type="Pfam" id="PF20736"/>
    </source>
</evidence>
<dbReference type="Proteomes" id="UP000825483">
    <property type="component" value="Unassembled WGS sequence"/>
</dbReference>
<accession>A0A9R1CXU7</accession>
<dbReference type="Pfam" id="PF20737">
    <property type="entry name" value="Glyco_hydro127C"/>
    <property type="match status" value="1"/>
</dbReference>
<feature type="domain" description="Non-reducing end beta-L-arabinofuranosidase-like GH127 catalytic" evidence="1">
    <location>
        <begin position="23"/>
        <end position="426"/>
    </location>
</feature>
<dbReference type="AlphaFoldDB" id="A0A9R1CXU7"/>
<protein>
    <recommendedName>
        <fullName evidence="6">Glycoside hydrolase family 127 protein</fullName>
    </recommendedName>
</protein>
<dbReference type="PANTHER" id="PTHR43465">
    <property type="entry name" value="DUF1680 DOMAIN PROTEIN (AFU_ORTHOLOGUE AFUA_1G08910)"/>
    <property type="match status" value="1"/>
</dbReference>
<dbReference type="InterPro" id="IPR012341">
    <property type="entry name" value="6hp_glycosidase-like_sf"/>
</dbReference>
<evidence type="ECO:0000259" key="1">
    <source>
        <dbReference type="Pfam" id="PF07944"/>
    </source>
</evidence>
<feature type="domain" description="Non-reducing end beta-L-arabinofuranosidase-like GH127 C-terminal" evidence="3">
    <location>
        <begin position="560"/>
        <end position="698"/>
    </location>
</feature>
<dbReference type="Pfam" id="PF07944">
    <property type="entry name" value="Beta-AFase-like_GH127_cat"/>
    <property type="match status" value="1"/>
</dbReference>
<dbReference type="GO" id="GO:0005975">
    <property type="term" value="P:carbohydrate metabolic process"/>
    <property type="evidence" value="ECO:0007669"/>
    <property type="project" value="InterPro"/>
</dbReference>
<dbReference type="InterPro" id="IPR012878">
    <property type="entry name" value="Beta-AFase-like_GH127_cat"/>
</dbReference>
<organism evidence="4 5">
    <name type="scientific">Prevotella lacticifex</name>
    <dbReference type="NCBI Taxonomy" id="2854755"/>
    <lineage>
        <taxon>Bacteria</taxon>
        <taxon>Pseudomonadati</taxon>
        <taxon>Bacteroidota</taxon>
        <taxon>Bacteroidia</taxon>
        <taxon>Bacteroidales</taxon>
        <taxon>Prevotellaceae</taxon>
        <taxon>Prevotella</taxon>
    </lineage>
</organism>
<sequence>MQATNPPERSTGYPYTQVPFTQVKVAPSSFWGQRLAAARSVTVPLAFSKCESEHRYRNFSMAAYTLQHPGHKGLQTKEWNVGTFMGFPFDDTDVYKTIEGASYLLQTYPDTRLKNYIDSVLTVVGAAQEPDGYLYTARTINPEHPHPWSGQHRWEKEEVLSHELYNLGHMVDAACAHYQATGSTKFLDIARRYADCVVREVGPKEGQATVVPGHQIAEMALCRLYLVTGEKKYLDEAKYMLDYRGKTKIHDIYSQSDKPITKQKEAWGHAVRAGYMYAGIADVAALTQDSDYIRTIDAIWNNIVSKKYYITGGVGARHAGEAFGADYELPNMTAYNETCAAISMVYLFQRMFLLHGDAKYIDCLERTLYNGVIDGMSVDGGRFFYPNPLASDGKYRFNSDNTLTRQPWFGCACCPSNLCRFIPSLPGYIYAVKDNSLYVNLFAANTTKLKVGGKDVVVSQTTDYPWNGDVKIKIEKNNDPDLALHIRIPGWTRGEVVPSDLYTFVGDTVDDSTRWTATTSNGKSLSHSTLDKGYLVVDKKAIGRKLKAGDEIIVHFDMTPQMVKANDRVSADRGRVAFERGPLVYCAESADNTGYDVLHTVVATAACPDKNSGDCQKASATGHCSSCPAPAAEVVADYEIRNTEADGSTFTVTALKVPAQALKEDHGGTIAIAPVTLTLIPYYAWNHRGATRMNIWFPRGLRMMEE</sequence>
<dbReference type="InterPro" id="IPR049174">
    <property type="entry name" value="Beta-AFase-like"/>
</dbReference>
<evidence type="ECO:0008006" key="6">
    <source>
        <dbReference type="Google" id="ProtNLM"/>
    </source>
</evidence>
<gene>
    <name evidence="4" type="ORF">PRLR5076_29930</name>
</gene>
<keyword evidence="5" id="KW-1185">Reference proteome</keyword>